<dbReference type="STRING" id="218851.A0A2G5C9H8"/>
<sequence>MGKSPAKWIKTILLGKKASKSSSSKGKQASKTNTEKEAWVAAKEPTADFPVDPPLVSEPITGANDREAGNVVIEQVKASDFPRDEGGILDENHDADKQGTTDDLEKLRKEHAAIKAQAAFRGYLARRAFRALKGIIRLQALVRGHLARRQAIATLRCLQGIIKFQTLVRGRKAKLSDAGLDVHKKSSLKRPMDASRSVSSEVSTSIQIVKLSENAFVFKLFRSSTSMVPLRVQYGLEEPNSAWNWLERWTLSRLCEPVPQLKKINGSKSQLRQDQGRSKRTIRRAPAANVDNGVANATSETEKPKRNLRKGASNPADLSQEHSPAANVDNGVANSTSETEKPKRNLRKGANNPADLIQEHTPAANVDNAVANSTSETEKPKRNLRKGPSNPADPIQENPQNELEKVKRSLRKVSNSIVESNERLEVEIDKPKRSFRKASNPQASDSPEKISCDSAEKVTKGIVVETDNSKSSPREASCSPRACIPDTITCDSAEKKMTENVVEIVSKEPDVVVSPIPLVSNGSVDVLQNDLPPLDLQPLENVAKDESILVMNGGEISKEDQTNNDNQKTSQRRTSFSAKQENPENGLQNSPTLPSYMAATESAKAKLRGQGSPRIGQDVAEKNGFTRRLSLPSPTNGKLTSLSPRTQRLVQTNGKGGIKNDKSLLSSRDASGKKIQNLFCFLFSTD</sequence>
<evidence type="ECO:0000256" key="3">
    <source>
        <dbReference type="ARBA" id="ARBA00024378"/>
    </source>
</evidence>
<feature type="region of interest" description="Disordered" evidence="4">
    <location>
        <begin position="265"/>
        <end position="407"/>
    </location>
</feature>
<feature type="compositionally biased region" description="Low complexity" evidence="4">
    <location>
        <begin position="20"/>
        <end position="31"/>
    </location>
</feature>
<feature type="region of interest" description="Disordered" evidence="4">
    <location>
        <begin position="432"/>
        <end position="453"/>
    </location>
</feature>
<organism evidence="6 7">
    <name type="scientific">Aquilegia coerulea</name>
    <name type="common">Rocky mountain columbine</name>
    <dbReference type="NCBI Taxonomy" id="218851"/>
    <lineage>
        <taxon>Eukaryota</taxon>
        <taxon>Viridiplantae</taxon>
        <taxon>Streptophyta</taxon>
        <taxon>Embryophyta</taxon>
        <taxon>Tracheophyta</taxon>
        <taxon>Spermatophyta</taxon>
        <taxon>Magnoliopsida</taxon>
        <taxon>Ranunculales</taxon>
        <taxon>Ranunculaceae</taxon>
        <taxon>Thalictroideae</taxon>
        <taxon>Aquilegia</taxon>
    </lineage>
</organism>
<evidence type="ECO:0000313" key="7">
    <source>
        <dbReference type="Proteomes" id="UP000230069"/>
    </source>
</evidence>
<dbReference type="AlphaFoldDB" id="A0A2G5C9H8"/>
<evidence type="ECO:0000313" key="6">
    <source>
        <dbReference type="EMBL" id="PIA27924.1"/>
    </source>
</evidence>
<evidence type="ECO:0000256" key="2">
    <source>
        <dbReference type="ARBA" id="ARBA00024341"/>
    </source>
</evidence>
<dbReference type="SMART" id="SM00015">
    <property type="entry name" value="IQ"/>
    <property type="match status" value="2"/>
</dbReference>
<accession>A0A2G5C9H8</accession>
<dbReference type="FunCoup" id="A0A2G5C9H8">
    <property type="interactions" value="2145"/>
</dbReference>
<feature type="region of interest" description="Disordered" evidence="4">
    <location>
        <begin position="553"/>
        <end position="643"/>
    </location>
</feature>
<proteinExistence type="inferred from homology"/>
<evidence type="ECO:0000256" key="1">
    <source>
        <dbReference type="ARBA" id="ARBA00022860"/>
    </source>
</evidence>
<feature type="compositionally biased region" description="Polar residues" evidence="4">
    <location>
        <begin position="632"/>
        <end position="643"/>
    </location>
</feature>
<feature type="region of interest" description="Disordered" evidence="4">
    <location>
        <begin position="16"/>
        <end position="38"/>
    </location>
</feature>
<dbReference type="Pfam" id="PF13178">
    <property type="entry name" value="DUF4005"/>
    <property type="match status" value="1"/>
</dbReference>
<reference evidence="6 7" key="1">
    <citation type="submission" date="2017-09" db="EMBL/GenBank/DDBJ databases">
        <title>WGS assembly of Aquilegia coerulea Goldsmith.</title>
        <authorList>
            <person name="Hodges S."/>
            <person name="Kramer E."/>
            <person name="Nordborg M."/>
            <person name="Tomkins J."/>
            <person name="Borevitz J."/>
            <person name="Derieg N."/>
            <person name="Yan J."/>
            <person name="Mihaltcheva S."/>
            <person name="Hayes R.D."/>
            <person name="Rokhsar D."/>
        </authorList>
    </citation>
    <scope>NUCLEOTIDE SEQUENCE [LARGE SCALE GENOMIC DNA]</scope>
    <source>
        <strain evidence="7">cv. Goldsmith</strain>
    </source>
</reference>
<feature type="compositionally biased region" description="Polar residues" evidence="4">
    <location>
        <begin position="563"/>
        <end position="593"/>
    </location>
</feature>
<dbReference type="EMBL" id="KZ305091">
    <property type="protein sequence ID" value="PIA27924.1"/>
    <property type="molecule type" value="Genomic_DNA"/>
</dbReference>
<dbReference type="PANTHER" id="PTHR32295:SF281">
    <property type="entry name" value="PROTEIN IQ-DOMAIN 31"/>
    <property type="match status" value="1"/>
</dbReference>
<dbReference type="InterPro" id="IPR025064">
    <property type="entry name" value="DUF4005"/>
</dbReference>
<dbReference type="PANTHER" id="PTHR32295">
    <property type="entry name" value="IQ-DOMAIN 5-RELATED"/>
    <property type="match status" value="1"/>
</dbReference>
<dbReference type="InterPro" id="IPR000048">
    <property type="entry name" value="IQ_motif_EF-hand-BS"/>
</dbReference>
<evidence type="ECO:0000259" key="5">
    <source>
        <dbReference type="Pfam" id="PF13178"/>
    </source>
</evidence>
<comment type="similarity">
    <text evidence="2">Belongs to the IQD family.</text>
</comment>
<keyword evidence="7" id="KW-1185">Reference proteome</keyword>
<comment type="subunit">
    <text evidence="3">Binds to multiple calmodulin (CaM) in the presence of Ca(2+) and CaM-like proteins.</text>
</comment>
<dbReference type="PROSITE" id="PS50096">
    <property type="entry name" value="IQ"/>
    <property type="match status" value="2"/>
</dbReference>
<dbReference type="GO" id="GO:0005516">
    <property type="term" value="F:calmodulin binding"/>
    <property type="evidence" value="ECO:0007669"/>
    <property type="project" value="UniProtKB-KW"/>
</dbReference>
<gene>
    <name evidence="6" type="ORF">AQUCO_07400039v1</name>
</gene>
<dbReference type="CDD" id="cd23767">
    <property type="entry name" value="IQCD"/>
    <property type="match status" value="1"/>
</dbReference>
<dbReference type="Pfam" id="PF00612">
    <property type="entry name" value="IQ"/>
    <property type="match status" value="2"/>
</dbReference>
<evidence type="ECO:0000256" key="4">
    <source>
        <dbReference type="SAM" id="MobiDB-lite"/>
    </source>
</evidence>
<protein>
    <recommendedName>
        <fullName evidence="5">DUF4005 domain-containing protein</fullName>
    </recommendedName>
</protein>
<dbReference type="Proteomes" id="UP000230069">
    <property type="component" value="Unassembled WGS sequence"/>
</dbReference>
<keyword evidence="1" id="KW-0112">Calmodulin-binding</keyword>
<dbReference type="OrthoDB" id="1905649at2759"/>
<feature type="region of interest" description="Disordered" evidence="4">
    <location>
        <begin position="43"/>
        <end position="62"/>
    </location>
</feature>
<name>A0A2G5C9H8_AQUCA</name>
<feature type="domain" description="DUF4005" evidence="5">
    <location>
        <begin position="577"/>
        <end position="656"/>
    </location>
</feature>
<dbReference type="InParanoid" id="A0A2G5C9H8"/>